<dbReference type="Pfam" id="PF00128">
    <property type="entry name" value="Alpha-amylase"/>
    <property type="match status" value="1"/>
</dbReference>
<comment type="catalytic activity">
    <reaction evidence="1">
        <text>Endohydrolysis of (1-&gt;4)-alpha-D-glucosidic linkages in polysaccharides containing three or more (1-&gt;4)-alpha-linked D-glucose units.</text>
        <dbReference type="EC" id="3.2.1.1"/>
    </reaction>
</comment>
<feature type="signal peptide" evidence="19">
    <location>
        <begin position="1"/>
        <end position="22"/>
    </location>
</feature>
<evidence type="ECO:0000256" key="19">
    <source>
        <dbReference type="SAM" id="SignalP"/>
    </source>
</evidence>
<keyword evidence="8 15" id="KW-0106">Calcium</keyword>
<protein>
    <recommendedName>
        <fullName evidence="4">alpha-amylase</fullName>
        <ecNumber evidence="4">3.2.1.1</ecNumber>
    </recommendedName>
</protein>
<organism evidence="21 22">
    <name type="scientific">Dioszegia hungarica</name>
    <dbReference type="NCBI Taxonomy" id="4972"/>
    <lineage>
        <taxon>Eukaryota</taxon>
        <taxon>Fungi</taxon>
        <taxon>Dikarya</taxon>
        <taxon>Basidiomycota</taxon>
        <taxon>Agaricomycotina</taxon>
        <taxon>Tremellomycetes</taxon>
        <taxon>Tremellales</taxon>
        <taxon>Bulleribasidiaceae</taxon>
        <taxon>Dioszegia</taxon>
    </lineage>
</organism>
<dbReference type="InterPro" id="IPR015340">
    <property type="entry name" value="A_amylase_C_dom"/>
</dbReference>
<feature type="binding site" evidence="15">
    <location>
        <position position="224"/>
    </location>
    <ligand>
        <name>Ca(2+)</name>
        <dbReference type="ChEBI" id="CHEBI:29108"/>
        <label>2</label>
    </ligand>
</feature>
<evidence type="ECO:0000313" key="22">
    <source>
        <dbReference type="Proteomes" id="UP001164286"/>
    </source>
</evidence>
<keyword evidence="5 15" id="KW-0479">Metal-binding</keyword>
<proteinExistence type="inferred from homology"/>
<feature type="region of interest" description="Disordered" evidence="18">
    <location>
        <begin position="497"/>
        <end position="526"/>
    </location>
</feature>
<evidence type="ECO:0000256" key="16">
    <source>
        <dbReference type="PIRSR" id="PIRSR001024-4"/>
    </source>
</evidence>
<evidence type="ECO:0000256" key="15">
    <source>
        <dbReference type="PIRSR" id="PIRSR001024-3"/>
    </source>
</evidence>
<feature type="domain" description="Glycosyl hydrolase family 13 catalytic" evidence="20">
    <location>
        <begin position="35"/>
        <end position="388"/>
    </location>
</feature>
<evidence type="ECO:0000256" key="3">
    <source>
        <dbReference type="ARBA" id="ARBA00008061"/>
    </source>
</evidence>
<evidence type="ECO:0000256" key="11">
    <source>
        <dbReference type="ARBA" id="ARBA00023277"/>
    </source>
</evidence>
<dbReference type="GO" id="GO:0005509">
    <property type="term" value="F:calcium ion binding"/>
    <property type="evidence" value="ECO:0007669"/>
    <property type="project" value="InterPro"/>
</dbReference>
<feature type="active site" description="Proton donor" evidence="13">
    <location>
        <position position="248"/>
    </location>
</feature>
<feature type="site" description="Transition state stabilizer" evidence="14">
    <location>
        <position position="316"/>
    </location>
</feature>
<dbReference type="Pfam" id="PF09260">
    <property type="entry name" value="A_amylase_dom_C"/>
    <property type="match status" value="1"/>
</dbReference>
<comment type="similarity">
    <text evidence="3">Belongs to the glycosyl hydrolase 13 family.</text>
</comment>
<keyword evidence="10" id="KW-0325">Glycoprotein</keyword>
<dbReference type="EC" id="3.2.1.1" evidence="4"/>
<dbReference type="InterPro" id="IPR006047">
    <property type="entry name" value="GH13_cat_dom"/>
</dbReference>
<evidence type="ECO:0000313" key="21">
    <source>
        <dbReference type="EMBL" id="KAI9636020.1"/>
    </source>
</evidence>
<dbReference type="GO" id="GO:0016052">
    <property type="term" value="P:carbohydrate catabolic process"/>
    <property type="evidence" value="ECO:0007669"/>
    <property type="project" value="InterPro"/>
</dbReference>
<comment type="caution">
    <text evidence="21">The sequence shown here is derived from an EMBL/GenBank/DDBJ whole genome shotgun (WGS) entry which is preliminary data.</text>
</comment>
<dbReference type="Gene3D" id="3.20.20.80">
    <property type="entry name" value="Glycosidases"/>
    <property type="match status" value="1"/>
</dbReference>
<feature type="binding site" evidence="15">
    <location>
        <position position="228"/>
    </location>
    <ligand>
        <name>Ca(2+)</name>
        <dbReference type="ChEBI" id="CHEBI:29108"/>
        <label>1</label>
    </ligand>
</feature>
<feature type="binding site" evidence="17">
    <location>
        <position position="252"/>
    </location>
    <ligand>
        <name>substrate</name>
    </ligand>
</feature>
<dbReference type="GeneID" id="77726455"/>
<dbReference type="InterPro" id="IPR013780">
    <property type="entry name" value="Glyco_hydro_b"/>
</dbReference>
<keyword evidence="6 19" id="KW-0732">Signal</keyword>
<sequence length="541" mass="60120">MLSSAGHFTLALLLFSLAPTQALVQPDLRHRSIYQVLTDRFARADDVYAPCELAQKQYCGGSWKGIERRLEYIQGMGFDTVWISPIVAQMDHTPGHDAPYHGYWTGDMYKLNTHFGTMRDLLDLSAALHERGMYLMVDVVANHVGTESEASFFPGPHYGPFTSPEDFHPRCYPTDWENQLEVERCWLAAQMPDLNTESPKVVQQLHAWVNTMVNHFHIDFLRVDTVKHIRKDFWPDFVAAAGVPAMGEVLHGDPAYLAPYQQQSMASLLDFATFFHLRRAFQTTSGNIGDLVDMVGKIHKLLPSPALLGSFLDNHDFPRLAGLAGDPALVKNAIVYPFVTDGFPIVYSGQEHSMTGGEDPYNREAIWQHGFDTQTELYSLYRRLNTARRTASSRHPTYLSTLMRAARLNPHAMVITKSPLVSILTNYGSRAAPVVLQISPAQTGYRPLIPVIDIISGHVFATDSKGGLTVPIIAGQPRVFLPLSLHRGLEGEWAGRPAMGRIDTDIKTPSGSPGSPGREGRHAKSPSFGRVMSWLGMNKGS</sequence>
<feature type="chain" id="PRO_5041401178" description="alpha-amylase" evidence="19">
    <location>
        <begin position="23"/>
        <end position="541"/>
    </location>
</feature>
<evidence type="ECO:0000256" key="7">
    <source>
        <dbReference type="ARBA" id="ARBA00022801"/>
    </source>
</evidence>
<accession>A0AA38H9C1</accession>
<feature type="binding site" evidence="15">
    <location>
        <position position="193"/>
    </location>
    <ligand>
        <name>Ca(2+)</name>
        <dbReference type="ChEBI" id="CHEBI:29108"/>
        <label>1</label>
    </ligand>
</feature>
<keyword evidence="9 16" id="KW-1015">Disulfide bond</keyword>
<name>A0AA38H9C1_9TREE</name>
<keyword evidence="11" id="KW-0119">Carbohydrate metabolism</keyword>
<dbReference type="FunFam" id="3.20.20.80:FF:000120">
    <property type="entry name" value="Alpha-amylase A"/>
    <property type="match status" value="1"/>
</dbReference>
<evidence type="ECO:0000256" key="5">
    <source>
        <dbReference type="ARBA" id="ARBA00022723"/>
    </source>
</evidence>
<dbReference type="RefSeq" id="XP_052945797.1">
    <property type="nucleotide sequence ID" value="XM_053087254.1"/>
</dbReference>
<dbReference type="InterPro" id="IPR013777">
    <property type="entry name" value="A-amylase-like"/>
</dbReference>
<feature type="binding site" evidence="15">
    <location>
        <position position="183"/>
    </location>
    <ligand>
        <name>Ca(2+)</name>
        <dbReference type="ChEBI" id="CHEBI:29108"/>
        <label>1</label>
    </ligand>
</feature>
<evidence type="ECO:0000256" key="13">
    <source>
        <dbReference type="PIRSR" id="PIRSR001024-1"/>
    </source>
</evidence>
<dbReference type="CDD" id="cd11319">
    <property type="entry name" value="AmyAc_euk_AmyA"/>
    <property type="match status" value="1"/>
</dbReference>
<dbReference type="AlphaFoldDB" id="A0AA38H9C1"/>
<feature type="disulfide bond" evidence="16">
    <location>
        <begin position="171"/>
        <end position="185"/>
    </location>
</feature>
<dbReference type="PANTHER" id="PTHR10357">
    <property type="entry name" value="ALPHA-AMYLASE FAMILY MEMBER"/>
    <property type="match status" value="1"/>
</dbReference>
<dbReference type="SMART" id="SM00642">
    <property type="entry name" value="Aamy"/>
    <property type="match status" value="1"/>
</dbReference>
<evidence type="ECO:0000256" key="6">
    <source>
        <dbReference type="ARBA" id="ARBA00022729"/>
    </source>
</evidence>
<evidence type="ECO:0000256" key="2">
    <source>
        <dbReference type="ARBA" id="ARBA00001913"/>
    </source>
</evidence>
<dbReference type="EMBL" id="JAKWFO010000005">
    <property type="protein sequence ID" value="KAI9636020.1"/>
    <property type="molecule type" value="Genomic_DNA"/>
</dbReference>
<feature type="binding site" evidence="17">
    <location>
        <position position="104"/>
    </location>
    <ligand>
        <name>substrate</name>
    </ligand>
</feature>
<dbReference type="Proteomes" id="UP001164286">
    <property type="component" value="Unassembled WGS sequence"/>
</dbReference>
<feature type="binding site" evidence="15">
    <location>
        <position position="248"/>
    </location>
    <ligand>
        <name>Ca(2+)</name>
        <dbReference type="ChEBI" id="CHEBI:29108"/>
        <label>2</label>
    </ligand>
</feature>
<evidence type="ECO:0000256" key="9">
    <source>
        <dbReference type="ARBA" id="ARBA00023157"/>
    </source>
</evidence>
<reference evidence="21" key="1">
    <citation type="journal article" date="2022" name="G3 (Bethesda)">
        <title>High quality genome of the basidiomycete yeast Dioszegia hungarica PDD-24b-2 isolated from cloud water.</title>
        <authorList>
            <person name="Jarrige D."/>
            <person name="Haridas S."/>
            <person name="Bleykasten-Grosshans C."/>
            <person name="Joly M."/>
            <person name="Nadalig T."/>
            <person name="Sancelme M."/>
            <person name="Vuilleumier S."/>
            <person name="Grigoriev I.V."/>
            <person name="Amato P."/>
            <person name="Bringel F."/>
        </authorList>
    </citation>
    <scope>NUCLEOTIDE SEQUENCE</scope>
    <source>
        <strain evidence="21">PDD-24b-2</strain>
    </source>
</reference>
<feature type="active site" description="Nucleophile" evidence="13">
    <location>
        <position position="224"/>
    </location>
</feature>
<keyword evidence="12" id="KW-0326">Glycosidase</keyword>
<dbReference type="SUPFAM" id="SSF51445">
    <property type="entry name" value="(Trans)glycosidases"/>
    <property type="match status" value="1"/>
</dbReference>
<evidence type="ECO:0000259" key="20">
    <source>
        <dbReference type="SMART" id="SM00642"/>
    </source>
</evidence>
<gene>
    <name evidence="21" type="ORF">MKK02DRAFT_26772</name>
</gene>
<dbReference type="PANTHER" id="PTHR10357:SF215">
    <property type="entry name" value="ALPHA-AMYLASE 1"/>
    <property type="match status" value="1"/>
</dbReference>
<feature type="binding site" evidence="17">
    <location>
        <position position="363"/>
    </location>
    <ligand>
        <name>substrate</name>
    </ligand>
</feature>
<evidence type="ECO:0000256" key="17">
    <source>
        <dbReference type="PIRSR" id="PIRSR001024-5"/>
    </source>
</evidence>
<feature type="binding site" evidence="17">
    <location>
        <position position="316"/>
    </location>
    <ligand>
        <name>substrate</name>
    </ligand>
</feature>
<feature type="binding site" evidence="17">
    <location>
        <position position="143"/>
    </location>
    <ligand>
        <name>substrate</name>
    </ligand>
</feature>
<keyword evidence="7 21" id="KW-0378">Hydrolase</keyword>
<evidence type="ECO:0000256" key="12">
    <source>
        <dbReference type="ARBA" id="ARBA00023295"/>
    </source>
</evidence>
<evidence type="ECO:0000256" key="18">
    <source>
        <dbReference type="SAM" id="MobiDB-lite"/>
    </source>
</evidence>
<dbReference type="PIRSF" id="PIRSF001024">
    <property type="entry name" value="Alph-amyl_fung"/>
    <property type="match status" value="1"/>
</dbReference>
<dbReference type="Gene3D" id="2.60.40.1180">
    <property type="entry name" value="Golgi alpha-mannosidase II"/>
    <property type="match status" value="1"/>
</dbReference>
<evidence type="ECO:0000256" key="14">
    <source>
        <dbReference type="PIRSR" id="PIRSR001024-2"/>
    </source>
</evidence>
<evidence type="ECO:0000256" key="4">
    <source>
        <dbReference type="ARBA" id="ARBA00012595"/>
    </source>
</evidence>
<feature type="binding site" evidence="17">
    <location>
        <position position="222"/>
    </location>
    <ligand>
        <name>substrate</name>
    </ligand>
</feature>
<feature type="binding site" evidence="15">
    <location>
        <position position="142"/>
    </location>
    <ligand>
        <name>Ca(2+)</name>
        <dbReference type="ChEBI" id="CHEBI:29108"/>
        <label>1</label>
    </ligand>
</feature>
<dbReference type="SUPFAM" id="SSF51011">
    <property type="entry name" value="Glycosyl hydrolase domain"/>
    <property type="match status" value="1"/>
</dbReference>
<evidence type="ECO:0000256" key="8">
    <source>
        <dbReference type="ARBA" id="ARBA00022837"/>
    </source>
</evidence>
<keyword evidence="22" id="KW-1185">Reference proteome</keyword>
<comment type="cofactor">
    <cofactor evidence="2">
        <name>Ca(2+)</name>
        <dbReference type="ChEBI" id="CHEBI:29108"/>
    </cofactor>
</comment>
<evidence type="ECO:0000256" key="10">
    <source>
        <dbReference type="ARBA" id="ARBA00023180"/>
    </source>
</evidence>
<evidence type="ECO:0000256" key="1">
    <source>
        <dbReference type="ARBA" id="ARBA00000548"/>
    </source>
</evidence>
<dbReference type="InterPro" id="IPR017853">
    <property type="entry name" value="GH"/>
</dbReference>
<feature type="disulfide bond" evidence="16">
    <location>
        <begin position="51"/>
        <end position="59"/>
    </location>
</feature>
<dbReference type="GO" id="GO:0004556">
    <property type="term" value="F:alpha-amylase activity"/>
    <property type="evidence" value="ECO:0007669"/>
    <property type="project" value="UniProtKB-EC"/>
</dbReference>